<comment type="caution">
    <text evidence="1">The sequence shown here is derived from an EMBL/GenBank/DDBJ whole genome shotgun (WGS) entry which is preliminary data.</text>
</comment>
<accession>A0A0F8WA82</accession>
<feature type="non-terminal residue" evidence="1">
    <location>
        <position position="22"/>
    </location>
</feature>
<evidence type="ECO:0000313" key="1">
    <source>
        <dbReference type="EMBL" id="KKK53528.1"/>
    </source>
</evidence>
<gene>
    <name evidence="1" type="ORF">LCGC14_3093880</name>
</gene>
<proteinExistence type="predicted"/>
<organism evidence="1">
    <name type="scientific">marine sediment metagenome</name>
    <dbReference type="NCBI Taxonomy" id="412755"/>
    <lineage>
        <taxon>unclassified sequences</taxon>
        <taxon>metagenomes</taxon>
        <taxon>ecological metagenomes</taxon>
    </lineage>
</organism>
<protein>
    <submittedName>
        <fullName evidence="1">Uncharacterized protein</fullName>
    </submittedName>
</protein>
<sequence>MLALSQLRTLTYRRNEMGTLVC</sequence>
<name>A0A0F8WA82_9ZZZZ</name>
<dbReference type="EMBL" id="LAZR01066458">
    <property type="protein sequence ID" value="KKK53528.1"/>
    <property type="molecule type" value="Genomic_DNA"/>
</dbReference>
<dbReference type="AlphaFoldDB" id="A0A0F8WA82"/>
<reference evidence="1" key="1">
    <citation type="journal article" date="2015" name="Nature">
        <title>Complex archaea that bridge the gap between prokaryotes and eukaryotes.</title>
        <authorList>
            <person name="Spang A."/>
            <person name="Saw J.H."/>
            <person name="Jorgensen S.L."/>
            <person name="Zaremba-Niedzwiedzka K."/>
            <person name="Martijn J."/>
            <person name="Lind A.E."/>
            <person name="van Eijk R."/>
            <person name="Schleper C."/>
            <person name="Guy L."/>
            <person name="Ettema T.J."/>
        </authorList>
    </citation>
    <scope>NUCLEOTIDE SEQUENCE</scope>
</reference>